<dbReference type="GeneID" id="66100981"/>
<keyword evidence="2" id="KW-1185">Reference proteome</keyword>
<sequence length="230" mass="26251">MCASLQMCHCAERGARIELYFLGENLHDAEERKRTDDHCGGRKKVLLGKDDLHLPTLQTKIPLPDFILRIKQPTPNFRVSPVDRGSPATVSPRQLRLGDRRIFNIYSRKPKERKRVKQHSTSPPSPISASLTLWVLVVASPAWSCLCVSIITNVITTKSKSGVQPGWIRRRDFRSPAYRAPEVDVHVYRVTSSFEPTRVSWRFIQSPRLTQRLKNTQNAPDAFHHLPSVL</sequence>
<reference evidence="1" key="1">
    <citation type="submission" date="2020-11" db="EMBL/GenBank/DDBJ databases">
        <title>Adaptations for nitrogen fixation in a non-lichenized fungal sporocarp promotes dispersal by wood-feeding termites.</title>
        <authorList>
            <consortium name="DOE Joint Genome Institute"/>
            <person name="Koch R.A."/>
            <person name="Yoon G."/>
            <person name="Arayal U."/>
            <person name="Lail K."/>
            <person name="Amirebrahimi M."/>
            <person name="Labutti K."/>
            <person name="Lipzen A."/>
            <person name="Riley R."/>
            <person name="Barry K."/>
            <person name="Henrissat B."/>
            <person name="Grigoriev I.V."/>
            <person name="Herr J.R."/>
            <person name="Aime M.C."/>
        </authorList>
    </citation>
    <scope>NUCLEOTIDE SEQUENCE</scope>
    <source>
        <strain evidence="1">MCA 3950</strain>
    </source>
</reference>
<evidence type="ECO:0000313" key="2">
    <source>
        <dbReference type="Proteomes" id="UP000812287"/>
    </source>
</evidence>
<evidence type="ECO:0000313" key="1">
    <source>
        <dbReference type="EMBL" id="KAG7453022.1"/>
    </source>
</evidence>
<proteinExistence type="predicted"/>
<dbReference type="AlphaFoldDB" id="A0A9P8B0F0"/>
<dbReference type="RefSeq" id="XP_043046522.1">
    <property type="nucleotide sequence ID" value="XM_043178687.1"/>
</dbReference>
<protein>
    <submittedName>
        <fullName evidence="1">Uncharacterized protein</fullName>
    </submittedName>
</protein>
<accession>A0A9P8B0F0</accession>
<name>A0A9P8B0F0_9AGAR</name>
<gene>
    <name evidence="1" type="ORF">BT62DRAFT_1070712</name>
</gene>
<organism evidence="1 2">
    <name type="scientific">Guyanagaster necrorhizus</name>
    <dbReference type="NCBI Taxonomy" id="856835"/>
    <lineage>
        <taxon>Eukaryota</taxon>
        <taxon>Fungi</taxon>
        <taxon>Dikarya</taxon>
        <taxon>Basidiomycota</taxon>
        <taxon>Agaricomycotina</taxon>
        <taxon>Agaricomycetes</taxon>
        <taxon>Agaricomycetidae</taxon>
        <taxon>Agaricales</taxon>
        <taxon>Marasmiineae</taxon>
        <taxon>Physalacriaceae</taxon>
        <taxon>Guyanagaster</taxon>
    </lineage>
</organism>
<comment type="caution">
    <text evidence="1">The sequence shown here is derived from an EMBL/GenBank/DDBJ whole genome shotgun (WGS) entry which is preliminary data.</text>
</comment>
<dbReference type="Proteomes" id="UP000812287">
    <property type="component" value="Unassembled WGS sequence"/>
</dbReference>
<dbReference type="EMBL" id="MU250523">
    <property type="protein sequence ID" value="KAG7453022.1"/>
    <property type="molecule type" value="Genomic_DNA"/>
</dbReference>